<evidence type="ECO:0000313" key="1">
    <source>
        <dbReference type="EMBL" id="CAA3018547.1"/>
    </source>
</evidence>
<reference evidence="1 2" key="1">
    <citation type="submission" date="2019-12" db="EMBL/GenBank/DDBJ databases">
        <authorList>
            <person name="Alioto T."/>
            <person name="Alioto T."/>
            <person name="Gomez Garrido J."/>
        </authorList>
    </citation>
    <scope>NUCLEOTIDE SEQUENCE [LARGE SCALE GENOMIC DNA]</scope>
</reference>
<organism evidence="1 2">
    <name type="scientific">Olea europaea subsp. europaea</name>
    <dbReference type="NCBI Taxonomy" id="158383"/>
    <lineage>
        <taxon>Eukaryota</taxon>
        <taxon>Viridiplantae</taxon>
        <taxon>Streptophyta</taxon>
        <taxon>Embryophyta</taxon>
        <taxon>Tracheophyta</taxon>
        <taxon>Spermatophyta</taxon>
        <taxon>Magnoliopsida</taxon>
        <taxon>eudicotyledons</taxon>
        <taxon>Gunneridae</taxon>
        <taxon>Pentapetalae</taxon>
        <taxon>asterids</taxon>
        <taxon>lamiids</taxon>
        <taxon>Lamiales</taxon>
        <taxon>Oleaceae</taxon>
        <taxon>Oleeae</taxon>
        <taxon>Olea</taxon>
    </lineage>
</organism>
<dbReference type="PANTHER" id="PTHR35730:SF2">
    <property type="entry name" value="KINETOCHORE PROTEIN SPC24 HOMOLOG-RELATED"/>
    <property type="match status" value="1"/>
</dbReference>
<dbReference type="Proteomes" id="UP000594638">
    <property type="component" value="Unassembled WGS sequence"/>
</dbReference>
<sequence length="123" mass="14334">NNIVQILRGDKDFNCLKQCLQQFETLQSQCDQDFNHAQKSIREIVDEINDLEKETAPTEKQRKTLMKFEQDELRAQMKLSMYASVTNIIPNLDDLIRLSGHIVDRDKKIINNFEIDPAQLVSI</sequence>
<dbReference type="OrthoDB" id="1906227at2759"/>
<gene>
    <name evidence="1" type="ORF">OLEA9_A063645</name>
</gene>
<dbReference type="InterPro" id="IPR044951">
    <property type="entry name" value="SPC24-like"/>
</dbReference>
<accession>A0A8S0UN07</accession>
<comment type="caution">
    <text evidence="1">The sequence shown here is derived from an EMBL/GenBank/DDBJ whole genome shotgun (WGS) entry which is preliminary data.</text>
</comment>
<name>A0A8S0UN07_OLEEU</name>
<dbReference type="PANTHER" id="PTHR35730">
    <property type="entry name" value="KINETOCHORE PROTEIN SPC24 HOMOLOG-RELATED"/>
    <property type="match status" value="1"/>
</dbReference>
<keyword evidence="2" id="KW-1185">Reference proteome</keyword>
<dbReference type="Gramene" id="OE9A063645T1">
    <property type="protein sequence ID" value="OE9A063645C1"/>
    <property type="gene ID" value="OE9A063645"/>
</dbReference>
<protein>
    <submittedName>
        <fullName evidence="1">Uncharacterized protein</fullName>
    </submittedName>
</protein>
<evidence type="ECO:0000313" key="2">
    <source>
        <dbReference type="Proteomes" id="UP000594638"/>
    </source>
</evidence>
<proteinExistence type="predicted"/>
<dbReference type="AlphaFoldDB" id="A0A8S0UN07"/>
<feature type="non-terminal residue" evidence="1">
    <location>
        <position position="123"/>
    </location>
</feature>
<dbReference type="GO" id="GO:0051983">
    <property type="term" value="P:regulation of chromosome segregation"/>
    <property type="evidence" value="ECO:0007669"/>
    <property type="project" value="InterPro"/>
</dbReference>
<dbReference type="EMBL" id="CACTIH010007866">
    <property type="protein sequence ID" value="CAA3018547.1"/>
    <property type="molecule type" value="Genomic_DNA"/>
</dbReference>